<sequence length="120" mass="13911">MREAPQITCDIFDGRVSIGGEYDFDWLYDIGFEDISEEKEEDIKSIYKSRFSNYTGKFRVNFGAEKFMSELANLEDWKANWDERREMTEGRVISLRKADSENSAIGTQMGFILLAAIAKR</sequence>
<dbReference type="OrthoDB" id="25503at2759"/>
<gene>
    <name evidence="1" type="ORF">DFL_004806</name>
</gene>
<dbReference type="VEuPathDB" id="FungiDB:DFL_004806"/>
<accession>A0A437A612</accession>
<protein>
    <submittedName>
        <fullName evidence="1">Uncharacterized protein</fullName>
    </submittedName>
</protein>
<dbReference type="Proteomes" id="UP000283090">
    <property type="component" value="Unassembled WGS sequence"/>
</dbReference>
<evidence type="ECO:0000313" key="2">
    <source>
        <dbReference type="Proteomes" id="UP000283090"/>
    </source>
</evidence>
<reference evidence="1 2" key="1">
    <citation type="submission" date="2019-01" db="EMBL/GenBank/DDBJ databases">
        <title>Intercellular communication is required for trap formation in the nematode-trapping fungus Duddingtonia flagrans.</title>
        <authorList>
            <person name="Youssar L."/>
            <person name="Wernet V."/>
            <person name="Hensel N."/>
            <person name="Hildebrandt H.-G."/>
            <person name="Fischer R."/>
        </authorList>
    </citation>
    <scope>NUCLEOTIDE SEQUENCE [LARGE SCALE GENOMIC DNA]</scope>
    <source>
        <strain evidence="1 2">CBS H-5679</strain>
    </source>
</reference>
<evidence type="ECO:0000313" key="1">
    <source>
        <dbReference type="EMBL" id="RVD86536.1"/>
    </source>
</evidence>
<dbReference type="RefSeq" id="XP_067492080.1">
    <property type="nucleotide sequence ID" value="XM_067633963.1"/>
</dbReference>
<keyword evidence="2" id="KW-1185">Reference proteome</keyword>
<organism evidence="1 2">
    <name type="scientific">Arthrobotrys flagrans</name>
    <name type="common">Nematode-trapping fungus</name>
    <name type="synonym">Trichothecium flagrans</name>
    <dbReference type="NCBI Taxonomy" id="97331"/>
    <lineage>
        <taxon>Eukaryota</taxon>
        <taxon>Fungi</taxon>
        <taxon>Dikarya</taxon>
        <taxon>Ascomycota</taxon>
        <taxon>Pezizomycotina</taxon>
        <taxon>Orbiliomycetes</taxon>
        <taxon>Orbiliales</taxon>
        <taxon>Orbiliaceae</taxon>
        <taxon>Arthrobotrys</taxon>
    </lineage>
</organism>
<proteinExistence type="predicted"/>
<name>A0A437A612_ARTFL</name>
<comment type="caution">
    <text evidence="1">The sequence shown here is derived from an EMBL/GenBank/DDBJ whole genome shotgun (WGS) entry which is preliminary data.</text>
</comment>
<dbReference type="AlphaFoldDB" id="A0A437A612"/>
<dbReference type="EMBL" id="SAEB01000006">
    <property type="protein sequence ID" value="RVD86536.1"/>
    <property type="molecule type" value="Genomic_DNA"/>
</dbReference>
<dbReference type="GeneID" id="93587117"/>